<sequence>PLLSNNKGAIKTVYNTKHYRRTKHIFIKFYRVKEVVATKIIVITYLSTD</sequence>
<keyword evidence="2" id="KW-1185">Reference proteome</keyword>
<evidence type="ECO:0000313" key="2">
    <source>
        <dbReference type="Proteomes" id="UP001174997"/>
    </source>
</evidence>
<reference evidence="1" key="1">
    <citation type="submission" date="2023-06" db="EMBL/GenBank/DDBJ databases">
        <title>Genome-scale phylogeny and comparative genomics of the fungal order Sordariales.</title>
        <authorList>
            <consortium name="Lawrence Berkeley National Laboratory"/>
            <person name="Hensen N."/>
            <person name="Bonometti L."/>
            <person name="Westerberg I."/>
            <person name="Brannstrom I.O."/>
            <person name="Guillou S."/>
            <person name="Cros-Aarteil S."/>
            <person name="Calhoun S."/>
            <person name="Haridas S."/>
            <person name="Kuo A."/>
            <person name="Mondo S."/>
            <person name="Pangilinan J."/>
            <person name="Riley R."/>
            <person name="Labutti K."/>
            <person name="Andreopoulos B."/>
            <person name="Lipzen A."/>
            <person name="Chen C."/>
            <person name="Yanf M."/>
            <person name="Daum C."/>
            <person name="Ng V."/>
            <person name="Clum A."/>
            <person name="Steindorff A."/>
            <person name="Ohm R."/>
            <person name="Martin F."/>
            <person name="Silar P."/>
            <person name="Natvig D."/>
            <person name="Lalanne C."/>
            <person name="Gautier V."/>
            <person name="Ament-Velasquez S.L."/>
            <person name="Kruys A."/>
            <person name="Hutchinson M.I."/>
            <person name="Powell A.J."/>
            <person name="Barry K."/>
            <person name="Miller A.N."/>
            <person name="Grigoriev I.V."/>
            <person name="Debuchy R."/>
            <person name="Gladieux P."/>
            <person name="Thoren M.H."/>
            <person name="Johannesson H."/>
        </authorList>
    </citation>
    <scope>NUCLEOTIDE SEQUENCE</scope>
    <source>
        <strain evidence="1">CBS 307.81</strain>
    </source>
</reference>
<proteinExistence type="predicted"/>
<evidence type="ECO:0000313" key="1">
    <source>
        <dbReference type="EMBL" id="KAK0659746.1"/>
    </source>
</evidence>
<dbReference type="EMBL" id="JAULSY010000177">
    <property type="protein sequence ID" value="KAK0659746.1"/>
    <property type="molecule type" value="Genomic_DNA"/>
</dbReference>
<name>A0AA39YWA7_9PEZI</name>
<dbReference type="AlphaFoldDB" id="A0AA39YWA7"/>
<accession>A0AA39YWA7</accession>
<comment type="caution">
    <text evidence="1">The sequence shown here is derived from an EMBL/GenBank/DDBJ whole genome shotgun (WGS) entry which is preliminary data.</text>
</comment>
<dbReference type="Proteomes" id="UP001174997">
    <property type="component" value="Unassembled WGS sequence"/>
</dbReference>
<feature type="non-terminal residue" evidence="1">
    <location>
        <position position="1"/>
    </location>
</feature>
<protein>
    <submittedName>
        <fullName evidence="1">Uncharacterized protein</fullName>
    </submittedName>
</protein>
<organism evidence="1 2">
    <name type="scientific">Cercophora samala</name>
    <dbReference type="NCBI Taxonomy" id="330535"/>
    <lineage>
        <taxon>Eukaryota</taxon>
        <taxon>Fungi</taxon>
        <taxon>Dikarya</taxon>
        <taxon>Ascomycota</taxon>
        <taxon>Pezizomycotina</taxon>
        <taxon>Sordariomycetes</taxon>
        <taxon>Sordariomycetidae</taxon>
        <taxon>Sordariales</taxon>
        <taxon>Lasiosphaeriaceae</taxon>
        <taxon>Cercophora</taxon>
    </lineage>
</organism>
<gene>
    <name evidence="1" type="ORF">QBC41DRAFT_237123</name>
</gene>